<dbReference type="EMBL" id="PCXE01000049">
    <property type="protein sequence ID" value="PIR25849.1"/>
    <property type="molecule type" value="Genomic_DNA"/>
</dbReference>
<evidence type="ECO:0000256" key="1">
    <source>
        <dbReference type="ARBA" id="ARBA00023067"/>
    </source>
</evidence>
<dbReference type="InterPro" id="IPR010992">
    <property type="entry name" value="IHF-like_DNA-bd_dom_sf"/>
</dbReference>
<gene>
    <name evidence="4" type="ORF">COV41_02555</name>
</gene>
<name>A0A2H0PUW9_9BACT</name>
<accession>A0A2H0PUW9</accession>
<dbReference type="SUPFAM" id="SSF47729">
    <property type="entry name" value="IHF-like DNA-binding proteins"/>
    <property type="match status" value="1"/>
</dbReference>
<organism evidence="4 5">
    <name type="scientific">Candidatus Brennerbacteria bacterium CG11_big_fil_rev_8_21_14_0_20_43_10</name>
    <dbReference type="NCBI Taxonomy" id="1974523"/>
    <lineage>
        <taxon>Bacteria</taxon>
        <taxon>Candidatus Brenneribacteriota</taxon>
    </lineage>
</organism>
<dbReference type="PROSITE" id="PS00045">
    <property type="entry name" value="HISTONE_LIKE"/>
    <property type="match status" value="1"/>
</dbReference>
<protein>
    <submittedName>
        <fullName evidence="4">DNA-binding protein</fullName>
    </submittedName>
</protein>
<reference evidence="4 5" key="1">
    <citation type="submission" date="2017-09" db="EMBL/GenBank/DDBJ databases">
        <title>Depth-based differentiation of microbial function through sediment-hosted aquifers and enrichment of novel symbionts in the deep terrestrial subsurface.</title>
        <authorList>
            <person name="Probst A.J."/>
            <person name="Ladd B."/>
            <person name="Jarett J.K."/>
            <person name="Geller-Mcgrath D.E."/>
            <person name="Sieber C.M."/>
            <person name="Emerson J.B."/>
            <person name="Anantharaman K."/>
            <person name="Thomas B.C."/>
            <person name="Malmstrom R."/>
            <person name="Stieglmeier M."/>
            <person name="Klingl A."/>
            <person name="Woyke T."/>
            <person name="Ryan C.M."/>
            <person name="Banfield J.F."/>
        </authorList>
    </citation>
    <scope>NUCLEOTIDE SEQUENCE [LARGE SCALE GENOMIC DNA]</scope>
    <source>
        <strain evidence="4">CG11_big_fil_rev_8_21_14_0_20_43_10</strain>
    </source>
</reference>
<dbReference type="InterPro" id="IPR020816">
    <property type="entry name" value="Histone-like_DNA-bd_CS"/>
</dbReference>
<evidence type="ECO:0000256" key="3">
    <source>
        <dbReference type="RuleBase" id="RU003939"/>
    </source>
</evidence>
<dbReference type="GO" id="GO:0030261">
    <property type="term" value="P:chromosome condensation"/>
    <property type="evidence" value="ECO:0007669"/>
    <property type="project" value="UniProtKB-KW"/>
</dbReference>
<evidence type="ECO:0000313" key="5">
    <source>
        <dbReference type="Proteomes" id="UP000236846"/>
    </source>
</evidence>
<evidence type="ECO:0000256" key="2">
    <source>
        <dbReference type="ARBA" id="ARBA00023125"/>
    </source>
</evidence>
<dbReference type="CDD" id="cd13831">
    <property type="entry name" value="HU"/>
    <property type="match status" value="1"/>
</dbReference>
<keyword evidence="1" id="KW-0226">DNA condensation</keyword>
<dbReference type="Gene3D" id="4.10.520.10">
    <property type="entry name" value="IHF-like DNA-binding proteins"/>
    <property type="match status" value="1"/>
</dbReference>
<dbReference type="SMART" id="SM00411">
    <property type="entry name" value="BHL"/>
    <property type="match status" value="1"/>
</dbReference>
<sequence>MNKVELANKIADTYKLSKKAGGQIVEMVFGEIMASVKRGQDAAIAGFGAFRVVDRKPRMGVNPKTGEKISIPATRVPKFKPAKAFKDLVKGK</sequence>
<dbReference type="PANTHER" id="PTHR33175:SF3">
    <property type="entry name" value="DNA-BINDING PROTEIN HU-BETA"/>
    <property type="match status" value="1"/>
</dbReference>
<dbReference type="Pfam" id="PF00216">
    <property type="entry name" value="Bac_DNA_binding"/>
    <property type="match status" value="1"/>
</dbReference>
<dbReference type="PANTHER" id="PTHR33175">
    <property type="entry name" value="DNA-BINDING PROTEIN HU"/>
    <property type="match status" value="1"/>
</dbReference>
<dbReference type="GO" id="GO:0030527">
    <property type="term" value="F:structural constituent of chromatin"/>
    <property type="evidence" value="ECO:0007669"/>
    <property type="project" value="InterPro"/>
</dbReference>
<dbReference type="Proteomes" id="UP000236846">
    <property type="component" value="Unassembled WGS sequence"/>
</dbReference>
<dbReference type="InterPro" id="IPR000119">
    <property type="entry name" value="Hist_DNA-bd"/>
</dbReference>
<keyword evidence="2 4" id="KW-0238">DNA-binding</keyword>
<comment type="similarity">
    <text evidence="3">Belongs to the bacterial histone-like protein family.</text>
</comment>
<dbReference type="AlphaFoldDB" id="A0A2H0PUW9"/>
<dbReference type="PRINTS" id="PR01727">
    <property type="entry name" value="DNABINDINGHU"/>
</dbReference>
<evidence type="ECO:0000313" key="4">
    <source>
        <dbReference type="EMBL" id="PIR25849.1"/>
    </source>
</evidence>
<proteinExistence type="inferred from homology"/>
<comment type="caution">
    <text evidence="4">The sequence shown here is derived from an EMBL/GenBank/DDBJ whole genome shotgun (WGS) entry which is preliminary data.</text>
</comment>
<dbReference type="GO" id="GO:0003677">
    <property type="term" value="F:DNA binding"/>
    <property type="evidence" value="ECO:0007669"/>
    <property type="project" value="UniProtKB-KW"/>
</dbReference>